<keyword evidence="3" id="KW-1185">Reference proteome</keyword>
<feature type="compositionally biased region" description="Basic residues" evidence="1">
    <location>
        <begin position="86"/>
        <end position="100"/>
    </location>
</feature>
<feature type="compositionally biased region" description="Basic and acidic residues" evidence="1">
    <location>
        <begin position="52"/>
        <end position="72"/>
    </location>
</feature>
<sequence length="116" mass="12626">MSNIAAKLAASEKGADAARVRAKLRAARGSARGVSRPTMPRSSPNDAAMPNTRERASPERKVAEGRDAEEQSRVTSAATDKPEKRKRDRKVGKRASRRRSTLSPRELETLISGTTQ</sequence>
<evidence type="ECO:0000313" key="2">
    <source>
        <dbReference type="EMBL" id="KHN94303.1"/>
    </source>
</evidence>
<reference evidence="2 3" key="1">
    <citation type="journal article" date="2014" name="Proc. Natl. Acad. Sci. U.S.A.">
        <title>Trajectory and genomic determinants of fungal-pathogen speciation and host adaptation.</title>
        <authorList>
            <person name="Hu X."/>
            <person name="Xiao G."/>
            <person name="Zheng P."/>
            <person name="Shang Y."/>
            <person name="Su Y."/>
            <person name="Zhang X."/>
            <person name="Liu X."/>
            <person name="Zhan S."/>
            <person name="St Leger R.J."/>
            <person name="Wang C."/>
        </authorList>
    </citation>
    <scope>NUCLEOTIDE SEQUENCE [LARGE SCALE GENOMIC DNA]</scope>
    <source>
        <strain evidence="2 3">ARSEF 1941</strain>
    </source>
</reference>
<dbReference type="RefSeq" id="XP_040675369.1">
    <property type="nucleotide sequence ID" value="XM_040826630.1"/>
</dbReference>
<protein>
    <submittedName>
        <fullName evidence="2">Uncharacterized protein</fullName>
    </submittedName>
</protein>
<proteinExistence type="predicted"/>
<feature type="compositionally biased region" description="Low complexity" evidence="1">
    <location>
        <begin position="27"/>
        <end position="36"/>
    </location>
</feature>
<evidence type="ECO:0000313" key="3">
    <source>
        <dbReference type="Proteomes" id="UP000030816"/>
    </source>
</evidence>
<name>A0A0B2WK69_METAS</name>
<dbReference type="AlphaFoldDB" id="A0A0B2WK69"/>
<dbReference type="EMBL" id="AZHE01000037">
    <property type="protein sequence ID" value="KHN94303.1"/>
    <property type="molecule type" value="Genomic_DNA"/>
</dbReference>
<gene>
    <name evidence="2" type="ORF">MAM_07832</name>
</gene>
<accession>A0A0B2WK69</accession>
<dbReference type="GeneID" id="63742287"/>
<dbReference type="Proteomes" id="UP000030816">
    <property type="component" value="Unassembled WGS sequence"/>
</dbReference>
<dbReference type="STRING" id="1081103.A0A0B2WK69"/>
<feature type="region of interest" description="Disordered" evidence="1">
    <location>
        <begin position="23"/>
        <end position="116"/>
    </location>
</feature>
<organism evidence="2 3">
    <name type="scientific">Metarhizium album (strain ARSEF 1941)</name>
    <dbReference type="NCBI Taxonomy" id="1081103"/>
    <lineage>
        <taxon>Eukaryota</taxon>
        <taxon>Fungi</taxon>
        <taxon>Dikarya</taxon>
        <taxon>Ascomycota</taxon>
        <taxon>Pezizomycotina</taxon>
        <taxon>Sordariomycetes</taxon>
        <taxon>Hypocreomycetidae</taxon>
        <taxon>Hypocreales</taxon>
        <taxon>Clavicipitaceae</taxon>
        <taxon>Metarhizium</taxon>
    </lineage>
</organism>
<evidence type="ECO:0000256" key="1">
    <source>
        <dbReference type="SAM" id="MobiDB-lite"/>
    </source>
</evidence>
<dbReference type="HOGENOM" id="CLU_2097394_0_0_1"/>
<comment type="caution">
    <text evidence="2">The sequence shown here is derived from an EMBL/GenBank/DDBJ whole genome shotgun (WGS) entry which is preliminary data.</text>
</comment>